<keyword evidence="6" id="KW-0496">Mitochondrion</keyword>
<dbReference type="AlphaFoldDB" id="V9L3R1"/>
<evidence type="ECO:0000256" key="4">
    <source>
        <dbReference type="ARBA" id="ARBA00022946"/>
    </source>
</evidence>
<dbReference type="Pfam" id="PF00378">
    <property type="entry name" value="ECH_1"/>
    <property type="match status" value="1"/>
</dbReference>
<dbReference type="Gene3D" id="3.90.226.10">
    <property type="entry name" value="2-enoyl-CoA Hydratase, Chain A, domain 1"/>
    <property type="match status" value="1"/>
</dbReference>
<dbReference type="InterPro" id="IPR052377">
    <property type="entry name" value="Mitochondrial_ECH-domain"/>
</dbReference>
<proteinExistence type="evidence at transcript level"/>
<evidence type="ECO:0000256" key="7">
    <source>
        <dbReference type="ARBA" id="ARBA00037410"/>
    </source>
</evidence>
<keyword evidence="5" id="KW-0443">Lipid metabolism</keyword>
<protein>
    <recommendedName>
        <fullName evidence="8">Enoyl-CoA hydratase domain-containing protein 3, mitochondrial</fullName>
    </recommendedName>
</protein>
<reference evidence="10" key="1">
    <citation type="journal article" date="2014" name="Nature">
        <title>Elephant shark genome provides unique insights into gnathostome evolution.</title>
        <authorList>
            <consortium name="International Elephant Shark Genome Sequencing Consortium"/>
            <person name="Venkatesh B."/>
            <person name="Lee A.P."/>
            <person name="Ravi V."/>
            <person name="Maurya A.K."/>
            <person name="Lian M.M."/>
            <person name="Swann J.B."/>
            <person name="Ohta Y."/>
            <person name="Flajnik M.F."/>
            <person name="Sutoh Y."/>
            <person name="Kasahara M."/>
            <person name="Hoon S."/>
            <person name="Gangu V."/>
            <person name="Roy S.W."/>
            <person name="Irimia M."/>
            <person name="Korzh V."/>
            <person name="Kondrychyn I."/>
            <person name="Lim Z.W."/>
            <person name="Tay B.H."/>
            <person name="Tohari S."/>
            <person name="Kong K.W."/>
            <person name="Ho S."/>
            <person name="Lorente-Galdos B."/>
            <person name="Quilez J."/>
            <person name="Marques-Bonet T."/>
            <person name="Raney B.J."/>
            <person name="Ingham P.W."/>
            <person name="Tay A."/>
            <person name="Hillier L.W."/>
            <person name="Minx P."/>
            <person name="Boehm T."/>
            <person name="Wilson R.K."/>
            <person name="Brenner S."/>
            <person name="Warren W.C."/>
        </authorList>
    </citation>
    <scope>NUCLEOTIDE SEQUENCE</scope>
    <source>
        <tissue evidence="10">Liver</tissue>
    </source>
</reference>
<evidence type="ECO:0000256" key="9">
    <source>
        <dbReference type="SAM" id="MobiDB-lite"/>
    </source>
</evidence>
<feature type="compositionally biased region" description="Low complexity" evidence="9">
    <location>
        <begin position="13"/>
        <end position="42"/>
    </location>
</feature>
<evidence type="ECO:0000313" key="10">
    <source>
        <dbReference type="EMBL" id="AFP05719.1"/>
    </source>
</evidence>
<keyword evidence="4" id="KW-0809">Transit peptide</keyword>
<comment type="subcellular location">
    <subcellularLocation>
        <location evidence="1">Mitochondrion</location>
    </subcellularLocation>
</comment>
<feature type="region of interest" description="Disordered" evidence="9">
    <location>
        <begin position="13"/>
        <end position="54"/>
    </location>
</feature>
<dbReference type="InterPro" id="IPR029045">
    <property type="entry name" value="ClpP/crotonase-like_dom_sf"/>
</dbReference>
<accession>V9L3R1</accession>
<comment type="similarity">
    <text evidence="2">Belongs to the enoyl-CoA hydratase/isomerase family.</text>
</comment>
<dbReference type="GO" id="GO:0006631">
    <property type="term" value="P:fatty acid metabolic process"/>
    <property type="evidence" value="ECO:0007669"/>
    <property type="project" value="UniProtKB-KW"/>
</dbReference>
<name>V9L3R1_CALMI</name>
<dbReference type="PANTHER" id="PTHR43602:SF1">
    <property type="entry name" value="ENOYL-COA HYDRATASE DOMAIN-CONTAINING PROTEIN 3, MITOCHONDRIAL"/>
    <property type="match status" value="1"/>
</dbReference>
<dbReference type="CDD" id="cd06558">
    <property type="entry name" value="crotonase-like"/>
    <property type="match status" value="1"/>
</dbReference>
<comment type="function">
    <text evidence="7">May play a role in fatty acid biosynthesis and insulin sensitivity.</text>
</comment>
<sequence length="308" mass="33293">MLRLRSRLLAARPGLSLTRAPGPRGPAQAQAQSRSHSSSEAPPQGPGLTVRSQDQGIRKITLNNSKNRNALSLAMLQSLRADLLHQIDSSDLQVIIIAAEGPVFSSGHDLKELTSAKGQSFHSEIFKTCSEVMSLIQDIPVPVIAKVDGLATAAGCQLVASCDIAVASERSKFATPGVNVGLFCSTPAVAVGRSLPRKVALEMLFTGESISAHEALLHGLVSRVVPREQVEAETLRIAHRICGTSRSVMALGKATFYRQMCLSRDEEYRVTALAMVENLGLEDGQEGIRSFLQKRKPLWTHSLRKARE</sequence>
<dbReference type="InterPro" id="IPR001753">
    <property type="entry name" value="Enoyl-CoA_hydra/iso"/>
</dbReference>
<dbReference type="NCBIfam" id="NF006008">
    <property type="entry name" value="PRK08139.1"/>
    <property type="match status" value="1"/>
</dbReference>
<evidence type="ECO:0000256" key="8">
    <source>
        <dbReference type="ARBA" id="ARBA00040545"/>
    </source>
</evidence>
<dbReference type="PANTHER" id="PTHR43602">
    <property type="match status" value="1"/>
</dbReference>
<dbReference type="SUPFAM" id="SSF52096">
    <property type="entry name" value="ClpP/crotonase"/>
    <property type="match status" value="1"/>
</dbReference>
<evidence type="ECO:0000256" key="6">
    <source>
        <dbReference type="ARBA" id="ARBA00023128"/>
    </source>
</evidence>
<dbReference type="GO" id="GO:0016836">
    <property type="term" value="F:hydro-lyase activity"/>
    <property type="evidence" value="ECO:0007669"/>
    <property type="project" value="TreeGrafter"/>
</dbReference>
<evidence type="ECO:0000256" key="3">
    <source>
        <dbReference type="ARBA" id="ARBA00022832"/>
    </source>
</evidence>
<evidence type="ECO:0000256" key="5">
    <source>
        <dbReference type="ARBA" id="ARBA00023098"/>
    </source>
</evidence>
<keyword evidence="3" id="KW-0276">Fatty acid metabolism</keyword>
<organism evidence="10">
    <name type="scientific">Callorhinchus milii</name>
    <name type="common">Ghost shark</name>
    <dbReference type="NCBI Taxonomy" id="7868"/>
    <lineage>
        <taxon>Eukaryota</taxon>
        <taxon>Metazoa</taxon>
        <taxon>Chordata</taxon>
        <taxon>Craniata</taxon>
        <taxon>Vertebrata</taxon>
        <taxon>Chondrichthyes</taxon>
        <taxon>Holocephali</taxon>
        <taxon>Chimaeriformes</taxon>
        <taxon>Callorhinchidae</taxon>
        <taxon>Callorhinchus</taxon>
    </lineage>
</organism>
<dbReference type="GO" id="GO:0005739">
    <property type="term" value="C:mitochondrion"/>
    <property type="evidence" value="ECO:0007669"/>
    <property type="project" value="UniProtKB-SubCell"/>
</dbReference>
<dbReference type="Gene3D" id="1.10.12.10">
    <property type="entry name" value="Lyase 2-enoyl-coa Hydratase, Chain A, domain 2"/>
    <property type="match status" value="1"/>
</dbReference>
<dbReference type="InterPro" id="IPR014748">
    <property type="entry name" value="Enoyl-CoA_hydra_C"/>
</dbReference>
<evidence type="ECO:0000256" key="2">
    <source>
        <dbReference type="ARBA" id="ARBA00005254"/>
    </source>
</evidence>
<evidence type="ECO:0000256" key="1">
    <source>
        <dbReference type="ARBA" id="ARBA00004173"/>
    </source>
</evidence>
<dbReference type="EMBL" id="JW873202">
    <property type="protein sequence ID" value="AFP05719.1"/>
    <property type="molecule type" value="mRNA"/>
</dbReference>